<evidence type="ECO:0000313" key="13">
    <source>
        <dbReference type="Proteomes" id="UP000323521"/>
    </source>
</evidence>
<dbReference type="InterPro" id="IPR011006">
    <property type="entry name" value="CheY-like_superfamily"/>
</dbReference>
<feature type="domain" description="Response regulatory" evidence="10">
    <location>
        <begin position="2"/>
        <end position="116"/>
    </location>
</feature>
<sequence length="228" mass="25634">MRILMVEDERYMAEAIAQVLKKNHYSVDLAHNGEDGLYGGLSGIYDLIILDIMLPKRDGISVLKELREKGIATPVILLTARGETEDKVRGLDSGADDYLAKPFHTDELLARLRALGRRKTDLINGGILKYGDIELNPLTLLLGCESRKIKLTLKESQLLELLIKRKGMILSKKMIIEKLWGYDTDAEDNHVEIHVSLLRKKLHQLDTDVSVSTIRGAGYVLKMVKDEA</sequence>
<evidence type="ECO:0000259" key="11">
    <source>
        <dbReference type="PROSITE" id="PS51755"/>
    </source>
</evidence>
<dbReference type="InterPro" id="IPR039420">
    <property type="entry name" value="WalR-like"/>
</dbReference>
<dbReference type="GO" id="GO:0006355">
    <property type="term" value="P:regulation of DNA-templated transcription"/>
    <property type="evidence" value="ECO:0007669"/>
    <property type="project" value="InterPro"/>
</dbReference>
<evidence type="ECO:0000313" key="12">
    <source>
        <dbReference type="EMBL" id="ATW25151.1"/>
    </source>
</evidence>
<name>A0A3G1KRR0_FORW1</name>
<dbReference type="GO" id="GO:0000156">
    <property type="term" value="F:phosphorelay response regulator activity"/>
    <property type="evidence" value="ECO:0007669"/>
    <property type="project" value="TreeGrafter"/>
</dbReference>
<keyword evidence="6" id="KW-0804">Transcription</keyword>
<dbReference type="InterPro" id="IPR036388">
    <property type="entry name" value="WH-like_DNA-bd_sf"/>
</dbReference>
<dbReference type="CDD" id="cd00383">
    <property type="entry name" value="trans_reg_C"/>
    <property type="match status" value="1"/>
</dbReference>
<proteinExistence type="predicted"/>
<dbReference type="EMBL" id="CP017634">
    <property type="protein sequence ID" value="ATW25151.1"/>
    <property type="molecule type" value="Genomic_DNA"/>
</dbReference>
<dbReference type="InterPro" id="IPR001789">
    <property type="entry name" value="Sig_transdc_resp-reg_receiver"/>
</dbReference>
<dbReference type="InterPro" id="IPR016032">
    <property type="entry name" value="Sig_transdc_resp-reg_C-effctor"/>
</dbReference>
<dbReference type="InterPro" id="IPR001867">
    <property type="entry name" value="OmpR/PhoB-type_DNA-bd"/>
</dbReference>
<keyword evidence="13" id="KW-1185">Reference proteome</keyword>
<comment type="function">
    <text evidence="7">May play the central regulatory role in sporulation. It may be an element of the effector pathway responsible for the activation of sporulation genes in response to nutritional stress. Spo0A may act in concert with spo0H (a sigma factor) to control the expression of some genes that are critical to the sporulation process.</text>
</comment>
<dbReference type="SMART" id="SM00862">
    <property type="entry name" value="Trans_reg_C"/>
    <property type="match status" value="1"/>
</dbReference>
<dbReference type="PROSITE" id="PS50110">
    <property type="entry name" value="RESPONSE_REGULATORY"/>
    <property type="match status" value="1"/>
</dbReference>
<dbReference type="Proteomes" id="UP000323521">
    <property type="component" value="Chromosome"/>
</dbReference>
<evidence type="ECO:0000259" key="10">
    <source>
        <dbReference type="PROSITE" id="PS50110"/>
    </source>
</evidence>
<dbReference type="AlphaFoldDB" id="A0A3G1KRR0"/>
<dbReference type="GO" id="GO:0000976">
    <property type="term" value="F:transcription cis-regulatory region binding"/>
    <property type="evidence" value="ECO:0007669"/>
    <property type="project" value="TreeGrafter"/>
</dbReference>
<dbReference type="FunFam" id="3.40.50.2300:FF:000002">
    <property type="entry name" value="DNA-binding response regulator PhoP"/>
    <property type="match status" value="1"/>
</dbReference>
<evidence type="ECO:0000256" key="1">
    <source>
        <dbReference type="ARBA" id="ARBA00018672"/>
    </source>
</evidence>
<keyword evidence="4" id="KW-0805">Transcription regulation</keyword>
<dbReference type="KEGG" id="fwa:DCMF_10560"/>
<dbReference type="Pfam" id="PF00072">
    <property type="entry name" value="Response_reg"/>
    <property type="match status" value="1"/>
</dbReference>
<dbReference type="CDD" id="cd17625">
    <property type="entry name" value="REC_OmpR_DrrD-like"/>
    <property type="match status" value="1"/>
</dbReference>
<dbReference type="OrthoDB" id="9790454at2"/>
<feature type="domain" description="OmpR/PhoB-type" evidence="11">
    <location>
        <begin position="125"/>
        <end position="223"/>
    </location>
</feature>
<reference evidence="12 13" key="1">
    <citation type="submission" date="2016-10" db="EMBL/GenBank/DDBJ databases">
        <title>Complete Genome Sequence of Peptococcaceae strain DCMF.</title>
        <authorList>
            <person name="Edwards R.J."/>
            <person name="Holland S.I."/>
            <person name="Deshpande N.P."/>
            <person name="Wong Y.K."/>
            <person name="Ertan H."/>
            <person name="Manefield M."/>
            <person name="Russell T.L."/>
            <person name="Lee M.J."/>
        </authorList>
    </citation>
    <scope>NUCLEOTIDE SEQUENCE [LARGE SCALE GENOMIC DNA]</scope>
    <source>
        <strain evidence="12 13">DCMF</strain>
    </source>
</reference>
<evidence type="ECO:0000256" key="5">
    <source>
        <dbReference type="ARBA" id="ARBA00023125"/>
    </source>
</evidence>
<feature type="modified residue" description="4-aspartylphosphate" evidence="8">
    <location>
        <position position="51"/>
    </location>
</feature>
<gene>
    <name evidence="12" type="ORF">DCMF_10560</name>
</gene>
<dbReference type="Gene3D" id="1.10.10.10">
    <property type="entry name" value="Winged helix-like DNA-binding domain superfamily/Winged helix DNA-binding domain"/>
    <property type="match status" value="1"/>
</dbReference>
<dbReference type="RefSeq" id="WP_148134405.1">
    <property type="nucleotide sequence ID" value="NZ_CP017634.1"/>
</dbReference>
<evidence type="ECO:0000256" key="6">
    <source>
        <dbReference type="ARBA" id="ARBA00023163"/>
    </source>
</evidence>
<dbReference type="Gene3D" id="3.40.50.2300">
    <property type="match status" value="1"/>
</dbReference>
<keyword evidence="3" id="KW-0902">Two-component regulatory system</keyword>
<feature type="DNA-binding region" description="OmpR/PhoB-type" evidence="9">
    <location>
        <begin position="125"/>
        <end position="223"/>
    </location>
</feature>
<keyword evidence="5 9" id="KW-0238">DNA-binding</keyword>
<dbReference type="GO" id="GO:0032993">
    <property type="term" value="C:protein-DNA complex"/>
    <property type="evidence" value="ECO:0007669"/>
    <property type="project" value="TreeGrafter"/>
</dbReference>
<dbReference type="PANTHER" id="PTHR48111">
    <property type="entry name" value="REGULATOR OF RPOS"/>
    <property type="match status" value="1"/>
</dbReference>
<evidence type="ECO:0000256" key="7">
    <source>
        <dbReference type="ARBA" id="ARBA00024867"/>
    </source>
</evidence>
<evidence type="ECO:0000256" key="9">
    <source>
        <dbReference type="PROSITE-ProRule" id="PRU01091"/>
    </source>
</evidence>
<dbReference type="SUPFAM" id="SSF46894">
    <property type="entry name" value="C-terminal effector domain of the bipartite response regulators"/>
    <property type="match status" value="1"/>
</dbReference>
<dbReference type="Pfam" id="PF00486">
    <property type="entry name" value="Trans_reg_C"/>
    <property type="match status" value="1"/>
</dbReference>
<evidence type="ECO:0000256" key="3">
    <source>
        <dbReference type="ARBA" id="ARBA00023012"/>
    </source>
</evidence>
<evidence type="ECO:0000256" key="2">
    <source>
        <dbReference type="ARBA" id="ARBA00022553"/>
    </source>
</evidence>
<keyword evidence="2 8" id="KW-0597">Phosphoprotein</keyword>
<dbReference type="PROSITE" id="PS51755">
    <property type="entry name" value="OMPR_PHOB"/>
    <property type="match status" value="1"/>
</dbReference>
<dbReference type="GO" id="GO:0005829">
    <property type="term" value="C:cytosol"/>
    <property type="evidence" value="ECO:0007669"/>
    <property type="project" value="TreeGrafter"/>
</dbReference>
<dbReference type="SUPFAM" id="SSF52172">
    <property type="entry name" value="CheY-like"/>
    <property type="match status" value="1"/>
</dbReference>
<evidence type="ECO:0000256" key="8">
    <source>
        <dbReference type="PROSITE-ProRule" id="PRU00169"/>
    </source>
</evidence>
<protein>
    <recommendedName>
        <fullName evidence="1">Stage 0 sporulation protein A homolog</fullName>
    </recommendedName>
</protein>
<organism evidence="12 13">
    <name type="scientific">Formimonas warabiya</name>
    <dbReference type="NCBI Taxonomy" id="1761012"/>
    <lineage>
        <taxon>Bacteria</taxon>
        <taxon>Bacillati</taxon>
        <taxon>Bacillota</taxon>
        <taxon>Clostridia</taxon>
        <taxon>Eubacteriales</taxon>
        <taxon>Peptococcaceae</taxon>
        <taxon>Candidatus Formimonas</taxon>
    </lineage>
</organism>
<dbReference type="Gene3D" id="6.10.250.690">
    <property type="match status" value="1"/>
</dbReference>
<dbReference type="SMART" id="SM00448">
    <property type="entry name" value="REC"/>
    <property type="match status" value="1"/>
</dbReference>
<accession>A0A3G1KRR0</accession>
<evidence type="ECO:0000256" key="4">
    <source>
        <dbReference type="ARBA" id="ARBA00023015"/>
    </source>
</evidence>
<dbReference type="PANTHER" id="PTHR48111:SF22">
    <property type="entry name" value="REGULATOR OF RPOS"/>
    <property type="match status" value="1"/>
</dbReference>